<sequence length="362" mass="39036">MAHSATSNATVATTSSTYTNTETAETTEASSFSYVELADRKPIKGTTIGGILVGVLAGASLLLLALYLLFRRWKLRRDNRNPKNRGVLAGPRVPTGSTVAASLYRRDGSDSWNTPPKSERSQPVVDLEANVGQQDIGLQYYSESNYSRTDGPASSKTAKEPTPGSIDDNTSACGSPTRHAQIFTSLEPAENEASTLHSRRSNTTIDWPLPKSTVSSPGLLMNAPKISPMSPLSPFGNFDAVREQVEEQAEKEKHRQDAYRNLTGEEAGAALTKKPGSVSRARQNMVAPPEPLMKAGSVARARQNIVAARGAAEQPGRVTGPRRNTVGLVDFLRELDGQCGDEADMETNETGTVVRRKNKRPN</sequence>
<feature type="compositionally biased region" description="Polar residues" evidence="1">
    <location>
        <begin position="144"/>
        <end position="156"/>
    </location>
</feature>
<proteinExistence type="predicted"/>
<dbReference type="EMBL" id="JAKJXO020000004">
    <property type="protein sequence ID" value="KAL1606385.1"/>
    <property type="molecule type" value="Genomic_DNA"/>
</dbReference>
<name>A0ABR3RPM4_9PLEO</name>
<protein>
    <submittedName>
        <fullName evidence="3">Uncharacterized protein</fullName>
    </submittedName>
</protein>
<feature type="region of interest" description="Disordered" evidence="1">
    <location>
        <begin position="144"/>
        <end position="176"/>
    </location>
</feature>
<keyword evidence="2" id="KW-1133">Transmembrane helix</keyword>
<evidence type="ECO:0000313" key="4">
    <source>
        <dbReference type="Proteomes" id="UP001521785"/>
    </source>
</evidence>
<keyword evidence="4" id="KW-1185">Reference proteome</keyword>
<feature type="region of interest" description="Disordered" evidence="1">
    <location>
        <begin position="189"/>
        <end position="211"/>
    </location>
</feature>
<feature type="transmembrane region" description="Helical" evidence="2">
    <location>
        <begin position="48"/>
        <end position="70"/>
    </location>
</feature>
<dbReference type="Proteomes" id="UP001521785">
    <property type="component" value="Unassembled WGS sequence"/>
</dbReference>
<gene>
    <name evidence="3" type="ORF">SLS60_003788</name>
</gene>
<organism evidence="3 4">
    <name type="scientific">Paraconiothyrium brasiliense</name>
    <dbReference type="NCBI Taxonomy" id="300254"/>
    <lineage>
        <taxon>Eukaryota</taxon>
        <taxon>Fungi</taxon>
        <taxon>Dikarya</taxon>
        <taxon>Ascomycota</taxon>
        <taxon>Pezizomycotina</taxon>
        <taxon>Dothideomycetes</taxon>
        <taxon>Pleosporomycetidae</taxon>
        <taxon>Pleosporales</taxon>
        <taxon>Massarineae</taxon>
        <taxon>Didymosphaeriaceae</taxon>
        <taxon>Paraconiothyrium</taxon>
    </lineage>
</organism>
<feature type="region of interest" description="Disordered" evidence="1">
    <location>
        <begin position="262"/>
        <end position="281"/>
    </location>
</feature>
<evidence type="ECO:0000256" key="1">
    <source>
        <dbReference type="SAM" id="MobiDB-lite"/>
    </source>
</evidence>
<feature type="region of interest" description="Disordered" evidence="1">
    <location>
        <begin position="341"/>
        <end position="362"/>
    </location>
</feature>
<keyword evidence="2" id="KW-0812">Transmembrane</keyword>
<accession>A0ABR3RPM4</accession>
<feature type="compositionally biased region" description="Polar residues" evidence="1">
    <location>
        <begin position="192"/>
        <end position="205"/>
    </location>
</feature>
<comment type="caution">
    <text evidence="3">The sequence shown here is derived from an EMBL/GenBank/DDBJ whole genome shotgun (WGS) entry which is preliminary data.</text>
</comment>
<feature type="region of interest" description="Disordered" evidence="1">
    <location>
        <begin position="98"/>
        <end position="126"/>
    </location>
</feature>
<evidence type="ECO:0000313" key="3">
    <source>
        <dbReference type="EMBL" id="KAL1606385.1"/>
    </source>
</evidence>
<evidence type="ECO:0000256" key="2">
    <source>
        <dbReference type="SAM" id="Phobius"/>
    </source>
</evidence>
<reference evidence="3 4" key="1">
    <citation type="submission" date="2024-02" db="EMBL/GenBank/DDBJ databases">
        <title>De novo assembly and annotation of 12 fungi associated with fruit tree decline syndrome in Ontario, Canada.</title>
        <authorList>
            <person name="Sulman M."/>
            <person name="Ellouze W."/>
            <person name="Ilyukhin E."/>
        </authorList>
    </citation>
    <scope>NUCLEOTIDE SEQUENCE [LARGE SCALE GENOMIC DNA]</scope>
    <source>
        <strain evidence="3 4">M42-189</strain>
    </source>
</reference>
<keyword evidence="2" id="KW-0472">Membrane</keyword>